<comment type="caution">
    <text evidence="2">The sequence shown here is derived from an EMBL/GenBank/DDBJ whole genome shotgun (WGS) entry which is preliminary data.</text>
</comment>
<gene>
    <name evidence="2" type="ORF">GCM10012286_81770</name>
</gene>
<keyword evidence="3" id="KW-1185">Reference proteome</keyword>
<feature type="region of interest" description="Disordered" evidence="1">
    <location>
        <begin position="72"/>
        <end position="93"/>
    </location>
</feature>
<sequence>MWSRARLAWCSLVGVLVVVLGVGVLCGSAAARVAGVQVADAAGTRAVGSVEASVAADGGGFFVQAADAPGVPGCGKGGQDGDGQRPAAPPRSPTSYELLPALYDTRAASGCSWIADQAVLTLSPGRAPPALVPPSPIDLSVLRV</sequence>
<evidence type="ECO:0000313" key="3">
    <source>
        <dbReference type="Proteomes" id="UP000656881"/>
    </source>
</evidence>
<proteinExistence type="predicted"/>
<evidence type="ECO:0000313" key="2">
    <source>
        <dbReference type="EMBL" id="GGO59656.1"/>
    </source>
</evidence>
<accession>A0ABQ2MVN4</accession>
<reference evidence="3" key="1">
    <citation type="journal article" date="2019" name="Int. J. Syst. Evol. Microbiol.">
        <title>The Global Catalogue of Microorganisms (GCM) 10K type strain sequencing project: providing services to taxonomists for standard genome sequencing and annotation.</title>
        <authorList>
            <consortium name="The Broad Institute Genomics Platform"/>
            <consortium name="The Broad Institute Genome Sequencing Center for Infectious Disease"/>
            <person name="Wu L."/>
            <person name="Ma J."/>
        </authorList>
    </citation>
    <scope>NUCLEOTIDE SEQUENCE [LARGE SCALE GENOMIC DNA]</scope>
    <source>
        <strain evidence="3">CGMCC 4.7349</strain>
    </source>
</reference>
<dbReference type="EMBL" id="BMNG01000029">
    <property type="protein sequence ID" value="GGO59656.1"/>
    <property type="molecule type" value="Genomic_DNA"/>
</dbReference>
<dbReference type="RefSeq" id="WP_189177754.1">
    <property type="nucleotide sequence ID" value="NZ_BMNG01000029.1"/>
</dbReference>
<organism evidence="2 3">
    <name type="scientific">Streptomyces lasiicapitis</name>
    <dbReference type="NCBI Taxonomy" id="1923961"/>
    <lineage>
        <taxon>Bacteria</taxon>
        <taxon>Bacillati</taxon>
        <taxon>Actinomycetota</taxon>
        <taxon>Actinomycetes</taxon>
        <taxon>Kitasatosporales</taxon>
        <taxon>Streptomycetaceae</taxon>
        <taxon>Streptomyces</taxon>
    </lineage>
</organism>
<protein>
    <submittedName>
        <fullName evidence="2">Uncharacterized protein</fullName>
    </submittedName>
</protein>
<feature type="compositionally biased region" description="Gly residues" evidence="1">
    <location>
        <begin position="72"/>
        <end position="81"/>
    </location>
</feature>
<evidence type="ECO:0000256" key="1">
    <source>
        <dbReference type="SAM" id="MobiDB-lite"/>
    </source>
</evidence>
<dbReference type="Proteomes" id="UP000656881">
    <property type="component" value="Unassembled WGS sequence"/>
</dbReference>
<name>A0ABQ2MVN4_9ACTN</name>